<dbReference type="InterPro" id="IPR014729">
    <property type="entry name" value="Rossmann-like_a/b/a_fold"/>
</dbReference>
<protein>
    <submittedName>
        <fullName evidence="2">Universal stress protein</fullName>
    </submittedName>
</protein>
<reference evidence="2 3" key="1">
    <citation type="submission" date="2024-09" db="EMBL/GenBank/DDBJ databases">
        <title>Laminarin stimulates single cell rates of sulfate reduction while oxygen inhibits transcriptomic activity in coastal marine sediment.</title>
        <authorList>
            <person name="Lindsay M."/>
            <person name="Orcutt B."/>
            <person name="Emerson D."/>
            <person name="Stepanauskas R."/>
            <person name="D'Angelo T."/>
        </authorList>
    </citation>
    <scope>NUCLEOTIDE SEQUENCE [LARGE SCALE GENOMIC DNA]</scope>
    <source>
        <strain evidence="2">SAG AM-311-K15</strain>
    </source>
</reference>
<gene>
    <name evidence="2" type="ORF">ACFL27_15155</name>
</gene>
<sequence>MFNLIVIGSHSGRSIFDVLLGGTTAAVVKKAKCPVLVASLPEDAKFNEDIG</sequence>
<keyword evidence="3" id="KW-1185">Reference proteome</keyword>
<dbReference type="EMBL" id="JBHPBY010000197">
    <property type="protein sequence ID" value="MFC1851532.1"/>
    <property type="molecule type" value="Genomic_DNA"/>
</dbReference>
<dbReference type="Gene3D" id="3.40.50.620">
    <property type="entry name" value="HUPs"/>
    <property type="match status" value="1"/>
</dbReference>
<proteinExistence type="predicted"/>
<feature type="domain" description="UspA" evidence="1">
    <location>
        <begin position="3"/>
        <end position="37"/>
    </location>
</feature>
<organism evidence="2 3">
    <name type="scientific">candidate division CSSED10-310 bacterium</name>
    <dbReference type="NCBI Taxonomy" id="2855610"/>
    <lineage>
        <taxon>Bacteria</taxon>
        <taxon>Bacteria division CSSED10-310</taxon>
    </lineage>
</organism>
<evidence type="ECO:0000313" key="2">
    <source>
        <dbReference type="EMBL" id="MFC1851532.1"/>
    </source>
</evidence>
<evidence type="ECO:0000259" key="1">
    <source>
        <dbReference type="Pfam" id="PF00582"/>
    </source>
</evidence>
<name>A0ABV6YZ98_UNCC1</name>
<evidence type="ECO:0000313" key="3">
    <source>
        <dbReference type="Proteomes" id="UP001594351"/>
    </source>
</evidence>
<dbReference type="Pfam" id="PF00582">
    <property type="entry name" value="Usp"/>
    <property type="match status" value="1"/>
</dbReference>
<comment type="caution">
    <text evidence="2">The sequence shown here is derived from an EMBL/GenBank/DDBJ whole genome shotgun (WGS) entry which is preliminary data.</text>
</comment>
<dbReference type="InterPro" id="IPR006016">
    <property type="entry name" value="UspA"/>
</dbReference>
<dbReference type="SUPFAM" id="SSF52402">
    <property type="entry name" value="Adenine nucleotide alpha hydrolases-like"/>
    <property type="match status" value="1"/>
</dbReference>
<dbReference type="Proteomes" id="UP001594351">
    <property type="component" value="Unassembled WGS sequence"/>
</dbReference>
<accession>A0ABV6YZ98</accession>